<evidence type="ECO:0000313" key="3">
    <source>
        <dbReference type="EMBL" id="MBO1361365.1"/>
    </source>
</evidence>
<keyword evidence="2" id="KW-0812">Transmembrane</keyword>
<feature type="transmembrane region" description="Helical" evidence="2">
    <location>
        <begin position="12"/>
        <end position="37"/>
    </location>
</feature>
<accession>A0ABS3LZM9</accession>
<dbReference type="Proteomes" id="UP000664771">
    <property type="component" value="Unassembled WGS sequence"/>
</dbReference>
<evidence type="ECO:0000313" key="4">
    <source>
        <dbReference type="Proteomes" id="UP000664771"/>
    </source>
</evidence>
<keyword evidence="2" id="KW-1133">Transmembrane helix</keyword>
<evidence type="ECO:0000256" key="2">
    <source>
        <dbReference type="SAM" id="Phobius"/>
    </source>
</evidence>
<gene>
    <name evidence="3" type="ORF">J2D73_16385</name>
</gene>
<feature type="compositionally biased region" description="Gly residues" evidence="1">
    <location>
        <begin position="69"/>
        <end position="83"/>
    </location>
</feature>
<reference evidence="3 4" key="1">
    <citation type="submission" date="2021-03" db="EMBL/GenBank/DDBJ databases">
        <title>The complete genome sequence of Acetobacter sacchari TBRC 11175.</title>
        <authorList>
            <person name="Charoenyingcharoen P."/>
            <person name="Yukphan P."/>
        </authorList>
    </citation>
    <scope>NUCLEOTIDE SEQUENCE [LARGE SCALE GENOMIC DNA]</scope>
    <source>
        <strain evidence="3 4">TBRC 11175</strain>
    </source>
</reference>
<feature type="compositionally biased region" description="Basic and acidic residues" evidence="1">
    <location>
        <begin position="313"/>
        <end position="329"/>
    </location>
</feature>
<protein>
    <submittedName>
        <fullName evidence="3">Uncharacterized protein</fullName>
    </submittedName>
</protein>
<dbReference type="EMBL" id="JAFVMF010000021">
    <property type="protein sequence ID" value="MBO1361365.1"/>
    <property type="molecule type" value="Genomic_DNA"/>
</dbReference>
<sequence>MSAASRLWVRAPLWRTALFATIFFMIVALFYPAAWLLRTVPRLHTVTHYIDHMLGRDAPAAPAADGDDAGGSGTAAPGPGGAAPPGAQSGGVPATSSAPPIDTDLHDIVPFAGRQLPLPAGTWHPVLSTQIGAHGEILSNVFVRTDRGVVTGVVIASASTAAIPKDQSGSLQPTCHDDAAYMNRLTTPAPGVTDCVSTGPMMLGPNVTVPAPDLNLAFERLRVLGFPMPTVMVVATWAHIVRGKDGSVNLQAVATAISPAERGETKLSTILADWSKQGIGLSPFAGRFVKQVNDWIVAWSPTLLNGYNGKLQPSDDPRPGSKDPGYHEG</sequence>
<feature type="region of interest" description="Disordered" evidence="1">
    <location>
        <begin position="308"/>
        <end position="329"/>
    </location>
</feature>
<keyword evidence="2" id="KW-0472">Membrane</keyword>
<evidence type="ECO:0000256" key="1">
    <source>
        <dbReference type="SAM" id="MobiDB-lite"/>
    </source>
</evidence>
<dbReference type="RefSeq" id="WP_207883027.1">
    <property type="nucleotide sequence ID" value="NZ_JAFVMF010000021.1"/>
</dbReference>
<organism evidence="3 4">
    <name type="scientific">Acetobacter sacchari</name>
    <dbReference type="NCBI Taxonomy" id="2661687"/>
    <lineage>
        <taxon>Bacteria</taxon>
        <taxon>Pseudomonadati</taxon>
        <taxon>Pseudomonadota</taxon>
        <taxon>Alphaproteobacteria</taxon>
        <taxon>Acetobacterales</taxon>
        <taxon>Acetobacteraceae</taxon>
        <taxon>Acetobacter</taxon>
    </lineage>
</organism>
<feature type="compositionally biased region" description="Low complexity" evidence="1">
    <location>
        <begin position="84"/>
        <end position="94"/>
    </location>
</feature>
<proteinExistence type="predicted"/>
<keyword evidence="4" id="KW-1185">Reference proteome</keyword>
<feature type="region of interest" description="Disordered" evidence="1">
    <location>
        <begin position="60"/>
        <end position="99"/>
    </location>
</feature>
<name>A0ABS3LZM9_9PROT</name>
<comment type="caution">
    <text evidence="3">The sequence shown here is derived from an EMBL/GenBank/DDBJ whole genome shotgun (WGS) entry which is preliminary data.</text>
</comment>